<dbReference type="Proteomes" id="UP000019373">
    <property type="component" value="Unassembled WGS sequence"/>
</dbReference>
<feature type="compositionally biased region" description="Low complexity" evidence="1">
    <location>
        <begin position="406"/>
        <end position="416"/>
    </location>
</feature>
<feature type="compositionally biased region" description="Polar residues" evidence="1">
    <location>
        <begin position="550"/>
        <end position="566"/>
    </location>
</feature>
<evidence type="ECO:0000256" key="1">
    <source>
        <dbReference type="SAM" id="MobiDB-lite"/>
    </source>
</evidence>
<accession>U1GDJ5</accession>
<feature type="compositionally biased region" description="Polar residues" evidence="1">
    <location>
        <begin position="598"/>
        <end position="615"/>
    </location>
</feature>
<name>U1GDJ5_ENDPU</name>
<feature type="region of interest" description="Disordered" evidence="1">
    <location>
        <begin position="544"/>
        <end position="621"/>
    </location>
</feature>
<feature type="region of interest" description="Disordered" evidence="1">
    <location>
        <begin position="783"/>
        <end position="807"/>
    </location>
</feature>
<evidence type="ECO:0000313" key="3">
    <source>
        <dbReference type="Proteomes" id="UP000019373"/>
    </source>
</evidence>
<feature type="compositionally biased region" description="Low complexity" evidence="1">
    <location>
        <begin position="487"/>
        <end position="505"/>
    </location>
</feature>
<feature type="compositionally biased region" description="Low complexity" evidence="1">
    <location>
        <begin position="929"/>
        <end position="940"/>
    </location>
</feature>
<feature type="region of interest" description="Disordered" evidence="1">
    <location>
        <begin position="910"/>
        <end position="943"/>
    </location>
</feature>
<dbReference type="HOGENOM" id="CLU_306745_0_0_1"/>
<feature type="compositionally biased region" description="Low complexity" evidence="1">
    <location>
        <begin position="567"/>
        <end position="580"/>
    </location>
</feature>
<evidence type="ECO:0000313" key="2">
    <source>
        <dbReference type="EMBL" id="ERF69786.1"/>
    </source>
</evidence>
<feature type="compositionally biased region" description="Low complexity" evidence="1">
    <location>
        <begin position="373"/>
        <end position="386"/>
    </location>
</feature>
<protein>
    <submittedName>
        <fullName evidence="2">Uncharacterized protein</fullName>
    </submittedName>
</protein>
<feature type="region of interest" description="Disordered" evidence="1">
    <location>
        <begin position="357"/>
        <end position="521"/>
    </location>
</feature>
<proteinExistence type="predicted"/>
<dbReference type="GeneID" id="19241930"/>
<gene>
    <name evidence="2" type="ORF">EPUS_07042</name>
</gene>
<dbReference type="RefSeq" id="XP_007804566.1">
    <property type="nucleotide sequence ID" value="XM_007806375.1"/>
</dbReference>
<keyword evidence="3" id="KW-1185">Reference proteome</keyword>
<reference evidence="3" key="1">
    <citation type="journal article" date="2014" name="BMC Genomics">
        <title>Genome characteristics reveal the impact of lichenization on lichen-forming fungus Endocarpon pusillum Hedwig (Verrucariales, Ascomycota).</title>
        <authorList>
            <person name="Wang Y.-Y."/>
            <person name="Liu B."/>
            <person name="Zhang X.-Y."/>
            <person name="Zhou Q.-M."/>
            <person name="Zhang T."/>
            <person name="Li H."/>
            <person name="Yu Y.-F."/>
            <person name="Zhang X.-L."/>
            <person name="Hao X.-Y."/>
            <person name="Wang M."/>
            <person name="Wang L."/>
            <person name="Wei J.-C."/>
        </authorList>
    </citation>
    <scope>NUCLEOTIDE SEQUENCE [LARGE SCALE GENOMIC DNA]</scope>
    <source>
        <strain evidence="3">Z07020 / HMAS-L-300199</strain>
    </source>
</reference>
<dbReference type="EMBL" id="KE721392">
    <property type="protein sequence ID" value="ERF69786.1"/>
    <property type="molecule type" value="Genomic_DNA"/>
</dbReference>
<dbReference type="OrthoDB" id="10475019at2759"/>
<organism evidence="2 3">
    <name type="scientific">Endocarpon pusillum (strain Z07020 / HMAS-L-300199)</name>
    <name type="common">Lichen-forming fungus</name>
    <dbReference type="NCBI Taxonomy" id="1263415"/>
    <lineage>
        <taxon>Eukaryota</taxon>
        <taxon>Fungi</taxon>
        <taxon>Dikarya</taxon>
        <taxon>Ascomycota</taxon>
        <taxon>Pezizomycotina</taxon>
        <taxon>Eurotiomycetes</taxon>
        <taxon>Chaetothyriomycetidae</taxon>
        <taxon>Verrucariales</taxon>
        <taxon>Verrucariaceae</taxon>
        <taxon>Endocarpon</taxon>
    </lineage>
</organism>
<dbReference type="AlphaFoldDB" id="U1GDJ5"/>
<feature type="compositionally biased region" description="Gly residues" evidence="1">
    <location>
        <begin position="395"/>
        <end position="405"/>
    </location>
</feature>
<feature type="region of interest" description="Disordered" evidence="1">
    <location>
        <begin position="198"/>
        <end position="233"/>
    </location>
</feature>
<sequence>MSGGSESGAGPSRDPDFDLIDLAAEDAATAQQLKLFEKLILSNGPFRQKIRERKQQYIKYGDPDKADRLNETMVRVLRICLTKDASPIDFRYEDGSEQDRASEEADVDWDDQDGLFHRIANGEASMTQRSIFRDRLLRSNILYSRVSNLQKVWASMSSHESQKMAKNLERALTRCDTMRAEMQKDTLLSGESSRDISLSVGTVSGGSRPAPEGPSRPRESHITSAKKRPSLTPDQSLEEVDLIELVACSTASATQVQYFVSEFKNNKAFQHRVLARDKKYLSSNSSEDYEKAANLRISTGAHGNVQSLHLYPWNSHLVEGFQLVEERLNQDDGKKVRVMEAFTEELQLLQIQRAVEASANVSKRRGPTRVNQSKGSPAAGSSARGSQTQEQSPGKGQGPAVGGGLLSSRDGSSAGGPVNAEHPSSAERSCSAECPSKKPSSGRGRPPLHPGPPAALASRIAQEDAAHPTAGAPSTFQKDTGLIAQGTPQPTRTTTTVRTDASQTAAIPGTGPRKDEVSQVRVTRSEVAAARTLMAARVGSHIKEKLRATLESTRTGSQTATETEPPSQSTANSSRSTSRTDLSPSLAAAKSEPPTGSDMPSETSAPRHQIPTNENAPVYSVVSEREMERLHSRIRETANRRIDPALATPNPDLILIESLVTNPATPSQLSTFRRKIQAEPTFRHLLLERYARYTLEEPVKAVRLHTVTGSLVGGPRYTRAALGAFGLETEVEFAAATRWEQSRGRGGRGGRAAMRLAELALAPDISLRPGPVARSGANITLGGGIGGRGDRAGRGPGRAGRTGEDVGRLQASEGQAINREIAAPQQSSVPLPSANARLIELVANNEATPSQIRSFEQKIQNDALFQDIVLDRIQEYYVTSSWAEPLCLRTLMTHIWIDKTIARVSVDEEGGDQAGQFSGPEHRAGASNRGPPAGTRAAAADEVVQGSGRLVRSLSDLLESSKPSR</sequence>